<dbReference type="EMBL" id="JAWDJW010006759">
    <property type="protein sequence ID" value="KAK3063672.1"/>
    <property type="molecule type" value="Genomic_DNA"/>
</dbReference>
<organism evidence="1 2">
    <name type="scientific">Coniosporium uncinatum</name>
    <dbReference type="NCBI Taxonomy" id="93489"/>
    <lineage>
        <taxon>Eukaryota</taxon>
        <taxon>Fungi</taxon>
        <taxon>Dikarya</taxon>
        <taxon>Ascomycota</taxon>
        <taxon>Pezizomycotina</taxon>
        <taxon>Dothideomycetes</taxon>
        <taxon>Dothideomycetes incertae sedis</taxon>
        <taxon>Coniosporium</taxon>
    </lineage>
</organism>
<comment type="caution">
    <text evidence="1">The sequence shown here is derived from an EMBL/GenBank/DDBJ whole genome shotgun (WGS) entry which is preliminary data.</text>
</comment>
<accession>A0ACC3D8Q5</accession>
<gene>
    <name evidence="1" type="ORF">LTS18_013674</name>
</gene>
<name>A0ACC3D8Q5_9PEZI</name>
<dbReference type="Proteomes" id="UP001186974">
    <property type="component" value="Unassembled WGS sequence"/>
</dbReference>
<feature type="non-terminal residue" evidence="1">
    <location>
        <position position="1"/>
    </location>
</feature>
<keyword evidence="2" id="KW-1185">Reference proteome</keyword>
<evidence type="ECO:0000313" key="1">
    <source>
        <dbReference type="EMBL" id="KAK3063672.1"/>
    </source>
</evidence>
<proteinExistence type="predicted"/>
<sequence length="1830" mass="196333">AESEQQVADLTAEKEQLAKDLKELQTAQGSQAESEQWTARLMADKAVLARELEAARLAAQETDRRLEALEAASNFDSERFTDREPESTKKGVDGEGQAERLAATEVAREAADEVLDRRNHSAEEPGTKPMREAQMKPMTNQPMWTEPDLKQDSEPENMDRVVDGGPETPPMKTDRTVNHNGEQAREALGVENTSLPPAAVDAPPDSDTSAITESNVEAREIDPASPHAEQTGDGDAETNLLPSPSAESRKREEGPIEPLEEEQEPTQPAENPNTSNEGDLKEKSNYKALSEAREPSEVAEATEPTKKGEQDEPPSAGESGAEAHSPAVHPSTESPVETDSTTAPIGSKKDKASLSHTEAAEESWDNEQLNAPKENQHADEEPSSSAPSPNPSHERAVAGESDELPSADAGEQGTEEPVSVEDPEADGGVQTRVATFERLAREHDAAARFEEGKAQPGVDERGRGEHLDVEDGDQDRSDYGIGEDAEHKQGPESEGERASPSQPAGGEQIQGEKVAESSNETQEPLSERIGENLITSLAADESEPREDEGLPGARQVSAPEDEVSVDLSKHPIPDEQPSQYEKEENRPAKSSARSSPMPLKHEPVHDVVQGHKDDQEDHVQSQNQEAAPSDEGQNNATPSEESVQGLPNDALRSDGNVNDTKNPEQDEDHDSGIREEHAPQREEAVPRQGGQEATEKKDALSENMPQTPSQDKPVGRDVGTPEQSTASGQETDPVSSKDSNTEPESSSGTVTLNENGEVSSTEPPHDDDQKEQPKQSIEELPGPRPESSPTSSASDERGDTSEEASASPHVKKSQIDPPTPVEAPEDDRSSLSSLKESATPEHRTPPREDGHQRADPASPSPSATEHRGGSRKLTKSVESPSGEDPDTKAHPHSTDAGAAPPESENSSEVENSPYENPHTESQDDNTPIETNRNEVTDKAAELKNDSTEDDGSKAAEFDVSAQHSVPEDVNIPQHEPAEKEAPGYEDSSERKQQRTAAEESQSPVGTPPHVAADTDKDSEPEPSVRSEAEPVHVAEDGVPQPEAEEETGAPDRGGLPNQELQQSSDEAPTSIGKDAPDEGPTSSGSKSDHTRQVPMNTNEGDDYKLAPKSDMPPVPLAKPEGPTKDKDSEEERQTATDKASQQDTPDRDTSPAPVSIETSPNQEHSVSGGLAPDITPSQRPVEDDIHSSDNVPGQSGQVSPGSPAQEHGIDSLRDSRADAGQDNLATRAGLPPATQGTETAPSSQNQYWNASGDGEAVRDPNDREEALGSATDDRAKPEPTMTDQDEPSTQPHSQQSQRSDRNHEDFSDAHIGDTDGYRPPDHSPHTPDERESDHANENEIAQQPGPQQLDENAHTRMDDTDLAEAKGDHPLGNTPKALDSDDNGPEVQQVGSMPKSSNLSDHNETGTTSSDSRRRSADEPPAAGDFDQVEPSGRSSDHEEDSPDSDWVPPLSEPNKADDEKRQNEKLLTPYSPDSGGEEIADAEVIDDARSGPSLGPTAEDTPHDDAPEHDDTPEHDNTSERGGIPEHEDSAEHNEDIPKERKDQAGGWPLASPAHQQKRLDPRENADDRLVAEDTNSDLIHTPRTPSDQDFADLSDNEASDAAHESPHEVQDNDTGTEKLPERPFTPTTDERSQRSDDEDDQREKAHDEPAFSRGASHIEDADQSRSSSPDPPPKRASTPSGGNRSPNLENNGHGEAHDEPPSPPHAPQEDNHARSPSPDSSSPKDVDVRTEDTPRETPMATPYDYPGAFPMTPADGLATPLGQSGGESGRGGPSFFDRAGGIASGALHAAQHAVGLDRPPREGRGQEMRGGNDGSHLGDEAGATARRG</sequence>
<protein>
    <submittedName>
        <fullName evidence="1">Uncharacterized protein</fullName>
    </submittedName>
</protein>
<reference evidence="1" key="1">
    <citation type="submission" date="2024-09" db="EMBL/GenBank/DDBJ databases">
        <title>Black Yeasts Isolated from many extreme environments.</title>
        <authorList>
            <person name="Coleine C."/>
            <person name="Stajich J.E."/>
            <person name="Selbmann L."/>
        </authorList>
    </citation>
    <scope>NUCLEOTIDE SEQUENCE</scope>
    <source>
        <strain evidence="1">CCFEE 5737</strain>
    </source>
</reference>
<evidence type="ECO:0000313" key="2">
    <source>
        <dbReference type="Proteomes" id="UP001186974"/>
    </source>
</evidence>